<protein>
    <submittedName>
        <fullName evidence="2">Esterase TesA</fullName>
        <ecNumber evidence="2">3.1.1.1</ecNumber>
    </submittedName>
</protein>
<keyword evidence="2" id="KW-0378">Hydrolase</keyword>
<proteinExistence type="predicted"/>
<comment type="caution">
    <text evidence="2">The sequence shown here is derived from an EMBL/GenBank/DDBJ whole genome shotgun (WGS) entry which is preliminary data.</text>
</comment>
<keyword evidence="3" id="KW-1185">Reference proteome</keyword>
<gene>
    <name evidence="2" type="primary">tesA_2</name>
    <name evidence="2" type="ORF">Pla52o_39740</name>
</gene>
<evidence type="ECO:0000313" key="2">
    <source>
        <dbReference type="EMBL" id="TWU20943.1"/>
    </source>
</evidence>
<feature type="domain" description="SGNH hydrolase-type esterase" evidence="1">
    <location>
        <begin position="55"/>
        <end position="226"/>
    </location>
</feature>
<dbReference type="EC" id="3.1.1.1" evidence="2"/>
<evidence type="ECO:0000259" key="1">
    <source>
        <dbReference type="Pfam" id="PF13472"/>
    </source>
</evidence>
<dbReference type="AlphaFoldDB" id="A0A5C6C8E8"/>
<dbReference type="Pfam" id="PF13472">
    <property type="entry name" value="Lipase_GDSL_2"/>
    <property type="match status" value="1"/>
</dbReference>
<organism evidence="2 3">
    <name type="scientific">Novipirellula galeiformis</name>
    <dbReference type="NCBI Taxonomy" id="2528004"/>
    <lineage>
        <taxon>Bacteria</taxon>
        <taxon>Pseudomonadati</taxon>
        <taxon>Planctomycetota</taxon>
        <taxon>Planctomycetia</taxon>
        <taxon>Pirellulales</taxon>
        <taxon>Pirellulaceae</taxon>
        <taxon>Novipirellula</taxon>
    </lineage>
</organism>
<dbReference type="EMBL" id="SJPT01000007">
    <property type="protein sequence ID" value="TWU20943.1"/>
    <property type="molecule type" value="Genomic_DNA"/>
</dbReference>
<dbReference type="Proteomes" id="UP000316304">
    <property type="component" value="Unassembled WGS sequence"/>
</dbReference>
<dbReference type="SUPFAM" id="SSF52266">
    <property type="entry name" value="SGNH hydrolase"/>
    <property type="match status" value="1"/>
</dbReference>
<dbReference type="GO" id="GO:0106435">
    <property type="term" value="F:carboxylesterase activity"/>
    <property type="evidence" value="ECO:0007669"/>
    <property type="project" value="UniProtKB-EC"/>
</dbReference>
<reference evidence="2 3" key="1">
    <citation type="submission" date="2019-02" db="EMBL/GenBank/DDBJ databases">
        <title>Deep-cultivation of Planctomycetes and their phenomic and genomic characterization uncovers novel biology.</title>
        <authorList>
            <person name="Wiegand S."/>
            <person name="Jogler M."/>
            <person name="Boedeker C."/>
            <person name="Pinto D."/>
            <person name="Vollmers J."/>
            <person name="Rivas-Marin E."/>
            <person name="Kohn T."/>
            <person name="Peeters S.H."/>
            <person name="Heuer A."/>
            <person name="Rast P."/>
            <person name="Oberbeckmann S."/>
            <person name="Bunk B."/>
            <person name="Jeske O."/>
            <person name="Meyerdierks A."/>
            <person name="Storesund J.E."/>
            <person name="Kallscheuer N."/>
            <person name="Luecker S."/>
            <person name="Lage O.M."/>
            <person name="Pohl T."/>
            <person name="Merkel B.J."/>
            <person name="Hornburger P."/>
            <person name="Mueller R.-W."/>
            <person name="Bruemmer F."/>
            <person name="Labrenz M."/>
            <person name="Spormann A.M."/>
            <person name="Op Den Camp H."/>
            <person name="Overmann J."/>
            <person name="Amann R."/>
            <person name="Jetten M.S.M."/>
            <person name="Mascher T."/>
            <person name="Medema M.H."/>
            <person name="Devos D.P."/>
            <person name="Kaster A.-K."/>
            <person name="Ovreas L."/>
            <person name="Rohde M."/>
            <person name="Galperin M.Y."/>
            <person name="Jogler C."/>
        </authorList>
    </citation>
    <scope>NUCLEOTIDE SEQUENCE [LARGE SCALE GENOMIC DNA]</scope>
    <source>
        <strain evidence="2 3">Pla52o</strain>
    </source>
</reference>
<dbReference type="GO" id="GO:0004622">
    <property type="term" value="F:phosphatidylcholine lysophospholipase activity"/>
    <property type="evidence" value="ECO:0007669"/>
    <property type="project" value="TreeGrafter"/>
</dbReference>
<name>A0A5C6C8E8_9BACT</name>
<dbReference type="RefSeq" id="WP_146596083.1">
    <property type="nucleotide sequence ID" value="NZ_SJPT01000007.1"/>
</dbReference>
<dbReference type="OrthoDB" id="8233337at2"/>
<evidence type="ECO:0000313" key="3">
    <source>
        <dbReference type="Proteomes" id="UP000316304"/>
    </source>
</evidence>
<dbReference type="PANTHER" id="PTHR30383:SF5">
    <property type="entry name" value="SGNH HYDROLASE-TYPE ESTERASE DOMAIN-CONTAINING PROTEIN"/>
    <property type="match status" value="1"/>
</dbReference>
<dbReference type="Gene3D" id="3.40.50.1110">
    <property type="entry name" value="SGNH hydrolase"/>
    <property type="match status" value="1"/>
</dbReference>
<dbReference type="PANTHER" id="PTHR30383">
    <property type="entry name" value="THIOESTERASE 1/PROTEASE 1/LYSOPHOSPHOLIPASE L1"/>
    <property type="match status" value="1"/>
</dbReference>
<accession>A0A5C6C8E8</accession>
<dbReference type="InterPro" id="IPR051532">
    <property type="entry name" value="Ester_Hydrolysis_Enzymes"/>
</dbReference>
<dbReference type="InterPro" id="IPR036514">
    <property type="entry name" value="SGNH_hydro_sf"/>
</dbReference>
<dbReference type="InterPro" id="IPR013830">
    <property type="entry name" value="SGNH_hydro"/>
</dbReference>
<sequence>MIHAANAFAVLRLAAILVGLILLVPALSEAQEVAPLKLPEIQQRLADGQPTKIVCFGDSITGVYYHTGGTRAWCDMLGIVLKQAYPNADLEMINAGKSGHTTINALARIEADVIAKKPQLVVVMFGMNDVVRVPLETYEKNMREIIQRCRQAGAAVVLCTPNAVSETAARPQAKLANYVDAVRAIAVEEKLPLVDCFAAWQAYRSEDALSWSLMMSDEIHPNMTGHLRFAELMGSVISGRPLSFDETPEPSESLDNVFDHLANKQTVKLVAAAPYDTLVPEQLRRHFPDAKFEVIVWPVEKQTIAEASAWAKRIRQLQPQLVIPTIPPAASKASPSAFIRDYQWVLNFSLPFSGRACSVVPILPLEAQSESDAQQRYVELASQIIRGKDLLYIARQADDARSPSEIVGSWIDAQQQSWQATRAASKSAK</sequence>